<dbReference type="EMBL" id="FNBE01000002">
    <property type="protein sequence ID" value="SDE82821.1"/>
    <property type="molecule type" value="Genomic_DNA"/>
</dbReference>
<keyword evidence="3" id="KW-1185">Reference proteome</keyword>
<name>A0A1G7G3X6_PSEOR</name>
<protein>
    <recommendedName>
        <fullName evidence="4">DUF3592 domain-containing protein</fullName>
    </recommendedName>
</protein>
<keyword evidence="1" id="KW-0812">Transmembrane</keyword>
<feature type="transmembrane region" description="Helical" evidence="1">
    <location>
        <begin position="132"/>
        <end position="157"/>
    </location>
</feature>
<keyword evidence="1" id="KW-1133">Transmembrane helix</keyword>
<evidence type="ECO:0008006" key="4">
    <source>
        <dbReference type="Google" id="ProtNLM"/>
    </source>
</evidence>
<dbReference type="STRING" id="366584.SAMN05216377_102205"/>
<feature type="transmembrane region" description="Helical" evidence="1">
    <location>
        <begin position="37"/>
        <end position="58"/>
    </location>
</feature>
<gene>
    <name evidence="2" type="ORF">SAMN05216377_102205</name>
</gene>
<organism evidence="2 3">
    <name type="scientific">Pseudonocardia oroxyli</name>
    <dbReference type="NCBI Taxonomy" id="366584"/>
    <lineage>
        <taxon>Bacteria</taxon>
        <taxon>Bacillati</taxon>
        <taxon>Actinomycetota</taxon>
        <taxon>Actinomycetes</taxon>
        <taxon>Pseudonocardiales</taxon>
        <taxon>Pseudonocardiaceae</taxon>
        <taxon>Pseudonocardia</taxon>
    </lineage>
</organism>
<reference evidence="2 3" key="1">
    <citation type="submission" date="2016-10" db="EMBL/GenBank/DDBJ databases">
        <authorList>
            <person name="de Groot N.N."/>
        </authorList>
    </citation>
    <scope>NUCLEOTIDE SEQUENCE [LARGE SCALE GENOMIC DNA]</scope>
    <source>
        <strain evidence="2 3">CGMCC 4.3143</strain>
    </source>
</reference>
<accession>A0A1G7G3X6</accession>
<dbReference type="AlphaFoldDB" id="A0A1G7G3X6"/>
<keyword evidence="1" id="KW-0472">Membrane</keyword>
<evidence type="ECO:0000313" key="3">
    <source>
        <dbReference type="Proteomes" id="UP000198967"/>
    </source>
</evidence>
<sequence>MTTVTAVAGGGAAELLAEVGRTAVGFGRAVHRRLPRVLVGVAALWTALCLVAFVGALADDVRIDADRGTATAEVLDGSGFARTLVRFPVPDGRLVAPERGVYHPRGLQPGSTVQVEYARSDPDLVRVAGRTAWAGLPLLLGFAAAGWAAFGGAAYLVRRRRGRVAQVAHQE</sequence>
<evidence type="ECO:0000313" key="2">
    <source>
        <dbReference type="EMBL" id="SDE82821.1"/>
    </source>
</evidence>
<dbReference type="Proteomes" id="UP000198967">
    <property type="component" value="Unassembled WGS sequence"/>
</dbReference>
<evidence type="ECO:0000256" key="1">
    <source>
        <dbReference type="SAM" id="Phobius"/>
    </source>
</evidence>
<proteinExistence type="predicted"/>